<keyword evidence="9" id="KW-0255">Endonuclease</keyword>
<evidence type="ECO:0000313" key="25">
    <source>
        <dbReference type="EMBL" id="SJL18471.1"/>
    </source>
</evidence>
<dbReference type="GO" id="GO:0004519">
    <property type="term" value="F:endonuclease activity"/>
    <property type="evidence" value="ECO:0007669"/>
    <property type="project" value="UniProtKB-KW"/>
</dbReference>
<evidence type="ECO:0000256" key="8">
    <source>
        <dbReference type="ARBA" id="ARBA00022750"/>
    </source>
</evidence>
<dbReference type="PROSITE" id="PS50878">
    <property type="entry name" value="RT_POL"/>
    <property type="match status" value="1"/>
</dbReference>
<name>A0A284SBU8_ARMOS</name>
<keyword evidence="20" id="KW-1133">Transmembrane helix</keyword>
<dbReference type="SUPFAM" id="SSF56672">
    <property type="entry name" value="DNA/RNA polymerases"/>
    <property type="match status" value="1"/>
</dbReference>
<evidence type="ECO:0000256" key="2">
    <source>
        <dbReference type="ARBA" id="ARBA00022664"/>
    </source>
</evidence>
<dbReference type="InterPro" id="IPR056924">
    <property type="entry name" value="SH3_Tf2-1"/>
</dbReference>
<evidence type="ECO:0000256" key="4">
    <source>
        <dbReference type="ARBA" id="ARBA00022679"/>
    </source>
</evidence>
<dbReference type="Pfam" id="PF24626">
    <property type="entry name" value="SH3_Tf2-1"/>
    <property type="match status" value="1"/>
</dbReference>
<dbReference type="InterPro" id="IPR001878">
    <property type="entry name" value="Znf_CCHC"/>
</dbReference>
<feature type="transmembrane region" description="Helical" evidence="20">
    <location>
        <begin position="30"/>
        <end position="52"/>
    </location>
</feature>
<feature type="region of interest" description="Disordered" evidence="19">
    <location>
        <begin position="405"/>
        <end position="487"/>
    </location>
</feature>
<dbReference type="EC" id="2.7.7.49" evidence="1"/>
<feature type="region of interest" description="Disordered" evidence="19">
    <location>
        <begin position="965"/>
        <end position="995"/>
    </location>
</feature>
<dbReference type="STRING" id="47428.A0A284SBU8"/>
<dbReference type="InterPro" id="IPR041588">
    <property type="entry name" value="Integrase_H2C2"/>
</dbReference>
<dbReference type="Pfam" id="PF17921">
    <property type="entry name" value="Integrase_H2C2"/>
    <property type="match status" value="1"/>
</dbReference>
<keyword evidence="16" id="KW-0238">DNA-binding</keyword>
<dbReference type="SUPFAM" id="SSF53098">
    <property type="entry name" value="Ribonuclease H-like"/>
    <property type="match status" value="1"/>
</dbReference>
<evidence type="ECO:0000256" key="12">
    <source>
        <dbReference type="ARBA" id="ARBA00022884"/>
    </source>
</evidence>
<keyword evidence="15" id="KW-0239">DNA-directed DNA polymerase</keyword>
<keyword evidence="5" id="KW-0548">Nucleotidyltransferase</keyword>
<keyword evidence="20" id="KW-0812">Transmembrane</keyword>
<dbReference type="GO" id="GO:0006310">
    <property type="term" value="P:DNA recombination"/>
    <property type="evidence" value="ECO:0007669"/>
    <property type="project" value="UniProtKB-KW"/>
</dbReference>
<dbReference type="Proteomes" id="UP000219338">
    <property type="component" value="Unassembled WGS sequence"/>
</dbReference>
<dbReference type="FunFam" id="1.10.340.70:FF:000001">
    <property type="entry name" value="Retrovirus-related Pol polyprotein from transposon gypsy-like Protein"/>
    <property type="match status" value="1"/>
</dbReference>
<feature type="compositionally biased region" description="Basic and acidic residues" evidence="19">
    <location>
        <begin position="836"/>
        <end position="853"/>
    </location>
</feature>
<dbReference type="GO" id="GO:0006397">
    <property type="term" value="P:mRNA processing"/>
    <property type="evidence" value="ECO:0007669"/>
    <property type="project" value="UniProtKB-KW"/>
</dbReference>
<dbReference type="Gene3D" id="2.40.50.40">
    <property type="match status" value="1"/>
</dbReference>
<dbReference type="PROSITE" id="PS50158">
    <property type="entry name" value="ZF_CCHC"/>
    <property type="match status" value="1"/>
</dbReference>
<dbReference type="GO" id="GO:0005634">
    <property type="term" value="C:nucleus"/>
    <property type="evidence" value="ECO:0007669"/>
    <property type="project" value="UniProtKB-ARBA"/>
</dbReference>
<reference evidence="26" key="1">
    <citation type="journal article" date="2017" name="Nat. Ecol. Evol.">
        <title>Genome expansion and lineage-specific genetic innovations in the forest pathogenic fungi Armillaria.</title>
        <authorList>
            <person name="Sipos G."/>
            <person name="Prasanna A.N."/>
            <person name="Walter M.C."/>
            <person name="O'Connor E."/>
            <person name="Balint B."/>
            <person name="Krizsan K."/>
            <person name="Kiss B."/>
            <person name="Hess J."/>
            <person name="Varga T."/>
            <person name="Slot J."/>
            <person name="Riley R."/>
            <person name="Boka B."/>
            <person name="Rigling D."/>
            <person name="Barry K."/>
            <person name="Lee J."/>
            <person name="Mihaltcheva S."/>
            <person name="LaButti K."/>
            <person name="Lipzen A."/>
            <person name="Waldron R."/>
            <person name="Moloney N.M."/>
            <person name="Sperisen C."/>
            <person name="Kredics L."/>
            <person name="Vagvoelgyi C."/>
            <person name="Patrignani A."/>
            <person name="Fitzpatrick D."/>
            <person name="Nagy I."/>
            <person name="Doyle S."/>
            <person name="Anderson J.B."/>
            <person name="Grigoriev I.V."/>
            <person name="Gueldener U."/>
            <person name="Muensterkoetter M."/>
            <person name="Nagy L.G."/>
        </authorList>
    </citation>
    <scope>NUCLEOTIDE SEQUENCE [LARGE SCALE GENOMIC DNA]</scope>
    <source>
        <strain evidence="26">C18/9</strain>
    </source>
</reference>
<feature type="domain" description="CCHC-type" evidence="22">
    <location>
        <begin position="721"/>
        <end position="735"/>
    </location>
</feature>
<dbReference type="CDD" id="cd01647">
    <property type="entry name" value="RT_LTR"/>
    <property type="match status" value="1"/>
</dbReference>
<dbReference type="InterPro" id="IPR000477">
    <property type="entry name" value="RT_dom"/>
</dbReference>
<dbReference type="GO" id="GO:0003677">
    <property type="term" value="F:DNA binding"/>
    <property type="evidence" value="ECO:0007669"/>
    <property type="project" value="UniProtKB-KW"/>
</dbReference>
<dbReference type="GO" id="GO:0003887">
    <property type="term" value="F:DNA-directed DNA polymerase activity"/>
    <property type="evidence" value="ECO:0007669"/>
    <property type="project" value="UniProtKB-KW"/>
</dbReference>
<dbReference type="Pfam" id="PF08284">
    <property type="entry name" value="RVP_2"/>
    <property type="match status" value="1"/>
</dbReference>
<keyword evidence="18" id="KW-0863">Zinc-finger</keyword>
<keyword evidence="12" id="KW-0694">RNA-binding</keyword>
<feature type="transmembrane region" description="Helical" evidence="20">
    <location>
        <begin position="2518"/>
        <end position="2541"/>
    </location>
</feature>
<keyword evidence="11" id="KW-0460">Magnesium</keyword>
<dbReference type="Gene3D" id="2.40.70.10">
    <property type="entry name" value="Acid Proteases"/>
    <property type="match status" value="1"/>
</dbReference>
<gene>
    <name evidence="25" type="ORF">ARMOST_22060</name>
</gene>
<evidence type="ECO:0000256" key="3">
    <source>
        <dbReference type="ARBA" id="ARBA00022670"/>
    </source>
</evidence>
<dbReference type="SUPFAM" id="SSF57756">
    <property type="entry name" value="Retrovirus zinc finger-like domains"/>
    <property type="match status" value="1"/>
</dbReference>
<evidence type="ECO:0000256" key="5">
    <source>
        <dbReference type="ARBA" id="ARBA00022695"/>
    </source>
</evidence>
<feature type="region of interest" description="Disordered" evidence="19">
    <location>
        <begin position="226"/>
        <end position="285"/>
    </location>
</feature>
<organism evidence="25 26">
    <name type="scientific">Armillaria ostoyae</name>
    <name type="common">Armillaria root rot fungus</name>
    <dbReference type="NCBI Taxonomy" id="47428"/>
    <lineage>
        <taxon>Eukaryota</taxon>
        <taxon>Fungi</taxon>
        <taxon>Dikarya</taxon>
        <taxon>Basidiomycota</taxon>
        <taxon>Agaricomycotina</taxon>
        <taxon>Agaricomycetes</taxon>
        <taxon>Agaricomycetidae</taxon>
        <taxon>Agaricales</taxon>
        <taxon>Marasmiineae</taxon>
        <taxon>Physalacriaceae</taxon>
        <taxon>Armillaria</taxon>
    </lineage>
</organism>
<dbReference type="SMART" id="SM00298">
    <property type="entry name" value="CHROMO"/>
    <property type="match status" value="1"/>
</dbReference>
<evidence type="ECO:0000259" key="22">
    <source>
        <dbReference type="PROSITE" id="PS50158"/>
    </source>
</evidence>
<dbReference type="GO" id="GO:0003723">
    <property type="term" value="F:RNA binding"/>
    <property type="evidence" value="ECO:0007669"/>
    <property type="project" value="UniProtKB-KW"/>
</dbReference>
<evidence type="ECO:0000256" key="11">
    <source>
        <dbReference type="ARBA" id="ARBA00022842"/>
    </source>
</evidence>
<proteinExistence type="predicted"/>
<feature type="compositionally biased region" description="Polar residues" evidence="19">
    <location>
        <begin position="974"/>
        <end position="988"/>
    </location>
</feature>
<feature type="compositionally biased region" description="Pro residues" evidence="19">
    <location>
        <begin position="461"/>
        <end position="472"/>
    </location>
</feature>
<keyword evidence="7" id="KW-0479">Metal-binding</keyword>
<evidence type="ECO:0000256" key="1">
    <source>
        <dbReference type="ARBA" id="ARBA00012493"/>
    </source>
</evidence>
<dbReference type="InterPro" id="IPR001584">
    <property type="entry name" value="Integrase_cat-core"/>
</dbReference>
<keyword evidence="10" id="KW-0378">Hydrolase</keyword>
<keyword evidence="8" id="KW-0064">Aspartyl protease</keyword>
<evidence type="ECO:0000259" key="23">
    <source>
        <dbReference type="PROSITE" id="PS50878"/>
    </source>
</evidence>
<feature type="domain" description="Reverse transcriptase" evidence="23">
    <location>
        <begin position="1502"/>
        <end position="1682"/>
    </location>
</feature>
<keyword evidence="26" id="KW-1185">Reference proteome</keyword>
<feature type="compositionally biased region" description="Low complexity" evidence="19">
    <location>
        <begin position="427"/>
        <end position="438"/>
    </location>
</feature>
<dbReference type="Pfam" id="PF00385">
    <property type="entry name" value="Chromo"/>
    <property type="match status" value="1"/>
</dbReference>
<feature type="compositionally biased region" description="Polar residues" evidence="19">
    <location>
        <begin position="897"/>
        <end position="906"/>
    </location>
</feature>
<feature type="region of interest" description="Disordered" evidence="19">
    <location>
        <begin position="170"/>
        <end position="194"/>
    </location>
</feature>
<keyword evidence="4" id="KW-0808">Transferase</keyword>
<dbReference type="Gene3D" id="3.10.10.10">
    <property type="entry name" value="HIV Type 1 Reverse Transcriptase, subunit A, domain 1"/>
    <property type="match status" value="1"/>
</dbReference>
<dbReference type="CDD" id="cd09274">
    <property type="entry name" value="RNase_HI_RT_Ty3"/>
    <property type="match status" value="1"/>
</dbReference>
<dbReference type="PROSITE" id="PS50994">
    <property type="entry name" value="INTEGRASE"/>
    <property type="match status" value="1"/>
</dbReference>
<feature type="domain" description="Chromo" evidence="21">
    <location>
        <begin position="2348"/>
        <end position="2422"/>
    </location>
</feature>
<feature type="transmembrane region" description="Helical" evidence="20">
    <location>
        <begin position="59"/>
        <end position="80"/>
    </location>
</feature>
<feature type="domain" description="Integrase catalytic" evidence="24">
    <location>
        <begin position="2044"/>
        <end position="2203"/>
    </location>
</feature>
<dbReference type="Pfam" id="PF00078">
    <property type="entry name" value="RVT_1"/>
    <property type="match status" value="1"/>
</dbReference>
<dbReference type="InterPro" id="IPR041373">
    <property type="entry name" value="RT_RNaseH"/>
</dbReference>
<protein>
    <recommendedName>
        <fullName evidence="1">RNA-directed DNA polymerase</fullName>
        <ecNumber evidence="1">2.7.7.49</ecNumber>
    </recommendedName>
</protein>
<keyword evidence="2" id="KW-0507">mRNA processing</keyword>
<evidence type="ECO:0000256" key="14">
    <source>
        <dbReference type="ARBA" id="ARBA00022918"/>
    </source>
</evidence>
<evidence type="ECO:0000256" key="10">
    <source>
        <dbReference type="ARBA" id="ARBA00022801"/>
    </source>
</evidence>
<evidence type="ECO:0000256" key="6">
    <source>
        <dbReference type="ARBA" id="ARBA00022722"/>
    </source>
</evidence>
<dbReference type="OrthoDB" id="3341476at2759"/>
<dbReference type="PANTHER" id="PTHR37984">
    <property type="entry name" value="PROTEIN CBG26694"/>
    <property type="match status" value="1"/>
</dbReference>
<dbReference type="InterPro" id="IPR043502">
    <property type="entry name" value="DNA/RNA_pol_sf"/>
</dbReference>
<dbReference type="InterPro" id="IPR036397">
    <property type="entry name" value="RNaseH_sf"/>
</dbReference>
<feature type="region of interest" description="Disordered" evidence="19">
    <location>
        <begin position="669"/>
        <end position="710"/>
    </location>
</feature>
<feature type="compositionally biased region" description="Pro residues" evidence="19">
    <location>
        <begin position="253"/>
        <end position="285"/>
    </location>
</feature>
<dbReference type="InterPro" id="IPR036875">
    <property type="entry name" value="Znf_CCHC_sf"/>
</dbReference>
<dbReference type="Gene3D" id="3.30.420.10">
    <property type="entry name" value="Ribonuclease H-like superfamily/Ribonuclease H"/>
    <property type="match status" value="1"/>
</dbReference>
<dbReference type="GO" id="GO:0006508">
    <property type="term" value="P:proteolysis"/>
    <property type="evidence" value="ECO:0007669"/>
    <property type="project" value="UniProtKB-KW"/>
</dbReference>
<evidence type="ECO:0000256" key="16">
    <source>
        <dbReference type="ARBA" id="ARBA00023125"/>
    </source>
</evidence>
<dbReference type="InterPro" id="IPR023780">
    <property type="entry name" value="Chromo_domain"/>
</dbReference>
<feature type="compositionally biased region" description="Low complexity" evidence="19">
    <location>
        <begin position="680"/>
        <end position="702"/>
    </location>
</feature>
<feature type="region of interest" description="Disordered" evidence="19">
    <location>
        <begin position="1143"/>
        <end position="1165"/>
    </location>
</feature>
<evidence type="ECO:0000256" key="19">
    <source>
        <dbReference type="SAM" id="MobiDB-lite"/>
    </source>
</evidence>
<dbReference type="InterPro" id="IPR021109">
    <property type="entry name" value="Peptidase_aspartic_dom_sf"/>
</dbReference>
<evidence type="ECO:0000256" key="17">
    <source>
        <dbReference type="ARBA" id="ARBA00023172"/>
    </source>
</evidence>
<dbReference type="Gene3D" id="1.10.340.70">
    <property type="match status" value="1"/>
</dbReference>
<dbReference type="PANTHER" id="PTHR37984:SF5">
    <property type="entry name" value="PROTEIN NYNRIN-LIKE"/>
    <property type="match status" value="1"/>
</dbReference>
<dbReference type="FunFam" id="3.30.70.270:FF:000020">
    <property type="entry name" value="Transposon Tf2-6 polyprotein-like Protein"/>
    <property type="match status" value="1"/>
</dbReference>
<dbReference type="GO" id="GO:0006338">
    <property type="term" value="P:chromatin remodeling"/>
    <property type="evidence" value="ECO:0007669"/>
    <property type="project" value="UniProtKB-ARBA"/>
</dbReference>
<evidence type="ECO:0000259" key="24">
    <source>
        <dbReference type="PROSITE" id="PS50994"/>
    </source>
</evidence>
<evidence type="ECO:0000256" key="18">
    <source>
        <dbReference type="PROSITE-ProRule" id="PRU00047"/>
    </source>
</evidence>
<dbReference type="SMART" id="SM00343">
    <property type="entry name" value="ZnF_C2HC"/>
    <property type="match status" value="1"/>
</dbReference>
<dbReference type="InterPro" id="IPR016197">
    <property type="entry name" value="Chromo-like_dom_sf"/>
</dbReference>
<dbReference type="GO" id="GO:0004190">
    <property type="term" value="F:aspartic-type endopeptidase activity"/>
    <property type="evidence" value="ECO:0007669"/>
    <property type="project" value="UniProtKB-KW"/>
</dbReference>
<evidence type="ECO:0000256" key="9">
    <source>
        <dbReference type="ARBA" id="ARBA00022759"/>
    </source>
</evidence>
<dbReference type="Gene3D" id="3.30.70.270">
    <property type="match status" value="2"/>
</dbReference>
<keyword evidence="20" id="KW-0472">Membrane</keyword>
<dbReference type="GO" id="GO:0008270">
    <property type="term" value="F:zinc ion binding"/>
    <property type="evidence" value="ECO:0007669"/>
    <property type="project" value="UniProtKB-KW"/>
</dbReference>
<dbReference type="GO" id="GO:0003964">
    <property type="term" value="F:RNA-directed DNA polymerase activity"/>
    <property type="evidence" value="ECO:0007669"/>
    <property type="project" value="UniProtKB-KW"/>
</dbReference>
<evidence type="ECO:0000256" key="7">
    <source>
        <dbReference type="ARBA" id="ARBA00022723"/>
    </source>
</evidence>
<evidence type="ECO:0000256" key="20">
    <source>
        <dbReference type="SAM" id="Phobius"/>
    </source>
</evidence>
<keyword evidence="17" id="KW-0233">DNA recombination</keyword>
<dbReference type="InterPro" id="IPR050951">
    <property type="entry name" value="Retrovirus_Pol_polyprotein"/>
</dbReference>
<dbReference type="InterPro" id="IPR012337">
    <property type="entry name" value="RNaseH-like_sf"/>
</dbReference>
<dbReference type="InterPro" id="IPR000953">
    <property type="entry name" value="Chromo/chromo_shadow_dom"/>
</dbReference>
<keyword evidence="3" id="KW-0645">Protease</keyword>
<feature type="region of interest" description="Disordered" evidence="19">
    <location>
        <begin position="817"/>
        <end position="912"/>
    </location>
</feature>
<dbReference type="GO" id="GO:0015074">
    <property type="term" value="P:DNA integration"/>
    <property type="evidence" value="ECO:0007669"/>
    <property type="project" value="UniProtKB-KW"/>
</dbReference>
<keyword evidence="6" id="KW-0540">Nuclease</keyword>
<dbReference type="Pfam" id="PF17917">
    <property type="entry name" value="RT_RNaseH"/>
    <property type="match status" value="1"/>
</dbReference>
<dbReference type="Gene3D" id="4.10.60.10">
    <property type="entry name" value="Zinc finger, CCHC-type"/>
    <property type="match status" value="1"/>
</dbReference>
<dbReference type="EMBL" id="FUEG01000060">
    <property type="protein sequence ID" value="SJL18471.1"/>
    <property type="molecule type" value="Genomic_DNA"/>
</dbReference>
<keyword evidence="18" id="KW-0862">Zinc</keyword>
<evidence type="ECO:0000256" key="13">
    <source>
        <dbReference type="ARBA" id="ARBA00022908"/>
    </source>
</evidence>
<sequence length="2632" mass="297256">MATEADIPSGLTDDEKAYVFQFLDAQLNSMILLALLHGMYTGILAVTLWNIFTNKCWQIRCVLVVVIILLHALITIGFAADWSFVHSAFIEKGKGFWAAYLDLDDEGQAAFLTECKSPLISLPALSSPWSLPFSVSPAFSLSSSYTKRINTRSGDSSADSFHTLPASQPRLISAKHLPKPPPTIRAPHPQLPLSVTPDEAWASQFEERPHTPPRRSSLFGQDPQARIETFPAPTPPVAPSHRLSPITLGSTPSPTPRSPVPPQPIIPTNPVPSPPESPESHLPPPTLDLEGAIWGFLTHRLAVPPPILRNATIDDLFHHFTRSLLEDPTWLLMTAGRDYMYFINERKISVEYILREEAAMHAAATWNRVHPWQERMTVPPGYDPNPIPTPKPMTLTPEVSLKHANVPEYPSRPPSHTGRPVGRHPMAGQHAGGADPAGDQGGHVSPPKADNPKLRLLPRGPNAPMPPNPPDPWDVDPTSTNPWNDLKPKIVREPAPFKGESVNVRRFFNHCEMYFELHQHWLTSSPHRVVFCASRFEGEAQVWWDLQQRRYYSNDIGHWRYPLYADFKKAVHDRFFLDADAKLKYQALKKLRQTDFKSSEVFFQKFEELTLEADIIDNEGQMAQMIEETVRKTAKDTIYAQPNPPPSTYNEWKRRILQIDYNWRLNRAAGGQQTNRPNNAGTSKGSSGTTTSSATKKTATGTTYGGRGQPMDIDAINNGECFRCHQKGHISKNCPLQSWNKKKEEVRASTTEPSTGSKIEEVKDAAGNGQTYKTPVVKKCIPSTPHSILFAESRSPKPRMESHNRYATLAMDIETVSIASSDEDRDVTESSTEMTTQEHHHCHQLHDSTHDDESSTQQLNIKATQGDRKDSTAGASNGSPSTKDPALRNFGAKRHTSSPCGETQPTKVLDEKSPTIVTPIDTASLPRRTNGTCYGLEGVPLPVPHEVSSQDEQAALTERSPIATIDVESRSDGAQENTARSPPTTMPQQRPPIVGRPGKVMKVMTSQSPDAAGGADQPRSLDLTTPVVLVRSFDVRDDASVQTNPLLQRIVPVEENRTNLHSPIAPGNVDEECPSNAAGVANATATKKIAEGKEVASAQAIERGHSVVMIEVPDEDDDTSFRLQQNKVAATDADACRPSLKRQSPFMEKEAECPIGNDPLRSEDREAAKHAPSVGAPQEWLKPFETEWTWRAIKDTKNESAARSILLNWIHKTRAEEVIDNLLEGFRSSERFRALDWLDELRKPKRYFIRAQNSPTSLLLPVVLETLEQPISIHAKALIDSSCTGSSIHRDFVEKHGIPVQKTASSIPVYNADGSRNKAGEITAYAELRLKIGNHSERIDLAITDLGLKEIFLGHDWLVRHNPVINWTSGSVTFARCHCAKNRFVLPDADPDDEWELEEGETILSVDFEEAIEIRAIHKANELAARANEGKEKKTFEQIVPESYRDFKDLFTKENFDDLPVCKPWDHAIELIPNAKNTLDCKVYPLNPIEQKELDKFLDENLASGRIKPSKSPMASPFFFVKKKDGTLRPVQDYRKLNEMTIKNRYPLPLISELMDKLGSAKYFTKLDVCWGYNNICIKKDDEWKAAFRMNRGLFEPTVMFFGLTNLPATFQWMMNDIFKDLIATGKVTVYLDDILIFSKTLEEHRKITRRVLELLRKHKLFLKAEKCEFEVLETEYLGVIISEGSIRMDPIKLAGIAEWPVPTKKKELQSFLGFANFYRRFIKGYSNIVRPMTRLTGKETWTWGTAQQIAFQRLKNQFAIDVILRIPTEKGQFRVEADASEGAIGAVLSQEQDGKWRPVAFLSKALTTTERNYEIYDKELLAIMLALDEWWHYLMGAAVDFEIWTDYQNLQYFRKPQKLNRRQARWVTELAEYHFTLHHKPGASNKKADLLSRRADHPQGQDDNSEITVLSPEHFRAMIMPTTNETHERIKSATRSHQKWDQGIANSLNHEKGIKEKDGLLYYDQRIYVPRDSDTRGEIISHYHDHITAGHPGIKKTKELVLHDYWWPKLKRDVEAYIQGCETCARTKASTQARRAPLHPNEIPSEPWTHISVDMITGLVLCKGLDAMLVIVDCFSKAIIPIACKTTLSSEGWAKILHDEVYAKYGMPVTVISDRGPQFVSKFLQDLYKMLDIKGNASTTFHPQTDGQTERVNQEIEKYLRIFINWRQTDWPEWLPLAAFQHNNRVHSATGKSPFFVNFGRNPRVAPDSHSHAPLRTPASEEFKATMKLIHDETKTALEKAAIQMKNQYDKKKKTSIEYQTGDKVWLDTTNLHLARPKKKLDDKRVGPFLILEKRGPSAYKLKLSPTWKIYPVFNETLLTLYVAPTFTNQKHDLPPPPDIINDEEQYEIDTILDHKTHKTRGPNDPKTGERTTGTTTDYLVSWKGYGKEENQWTKESELGYAKEAIAEYWKNRKDTITVQAIIVNNKEDSNNAPTFILNSRMKNGDVQFQVQQGTDFITTAWYFEHEIPHLNELIKDYYWASREEFGEEYGPVDGYGAGSRLRVYHRFIEVLVESSALYSISLIVFLAVTICNNFGLVYLDVIAGIAKGVAPTLLIGRAAAGHTRPNDDYNESTVSSLQFQAPSEVGTTSFQESTTESAILETDIEAQQEWLDELVVVVERHDSVQDETLN</sequence>
<evidence type="ECO:0000313" key="26">
    <source>
        <dbReference type="Proteomes" id="UP000219338"/>
    </source>
</evidence>
<keyword evidence="13" id="KW-0229">DNA integration</keyword>
<dbReference type="SUPFAM" id="SSF54160">
    <property type="entry name" value="Chromo domain-like"/>
    <property type="match status" value="1"/>
</dbReference>
<evidence type="ECO:0000256" key="15">
    <source>
        <dbReference type="ARBA" id="ARBA00022932"/>
    </source>
</evidence>
<feature type="compositionally biased region" description="Polar residues" evidence="19">
    <location>
        <begin position="873"/>
        <end position="882"/>
    </location>
</feature>
<keyword evidence="14" id="KW-0695">RNA-directed DNA polymerase</keyword>
<dbReference type="PROSITE" id="PS50013">
    <property type="entry name" value="CHROMO_2"/>
    <property type="match status" value="1"/>
</dbReference>
<evidence type="ECO:0000259" key="21">
    <source>
        <dbReference type="PROSITE" id="PS50013"/>
    </source>
</evidence>
<dbReference type="CDD" id="cd00303">
    <property type="entry name" value="retropepsin_like"/>
    <property type="match status" value="1"/>
</dbReference>
<dbReference type="InterPro" id="IPR043128">
    <property type="entry name" value="Rev_trsase/Diguanyl_cyclase"/>
</dbReference>
<accession>A0A284SBU8</accession>